<dbReference type="InterPro" id="IPR036320">
    <property type="entry name" value="Glycosyl_Trfase_fam3_N_dom_sf"/>
</dbReference>
<dbReference type="AlphaFoldDB" id="A0A1H6FE39"/>
<dbReference type="InterPro" id="IPR035902">
    <property type="entry name" value="Nuc_phospho_transferase"/>
</dbReference>
<dbReference type="GO" id="GO:0004048">
    <property type="term" value="F:anthranilate phosphoribosyltransferase activity"/>
    <property type="evidence" value="ECO:0007669"/>
    <property type="project" value="UniProtKB-EC"/>
</dbReference>
<dbReference type="PANTHER" id="PTHR43285">
    <property type="entry name" value="ANTHRANILATE PHOSPHORIBOSYLTRANSFERASE"/>
    <property type="match status" value="1"/>
</dbReference>
<keyword evidence="3" id="KW-0057">Aromatic amino acid biosynthesis</keyword>
<dbReference type="PANTHER" id="PTHR43285:SF2">
    <property type="entry name" value="ANTHRANILATE PHOSPHORIBOSYLTRANSFERASE"/>
    <property type="match status" value="1"/>
</dbReference>
<dbReference type="InterPro" id="IPR017459">
    <property type="entry name" value="Glycosyl_Trfase_fam3_N_dom"/>
</dbReference>
<dbReference type="Pfam" id="PF02885">
    <property type="entry name" value="Glycos_trans_3N"/>
    <property type="match status" value="1"/>
</dbReference>
<dbReference type="Pfam" id="PF00591">
    <property type="entry name" value="Glycos_transf_3"/>
    <property type="match status" value="1"/>
</dbReference>
<dbReference type="Gene3D" id="1.20.970.10">
    <property type="entry name" value="Transferase, Pyrimidine Nucleoside Phosphorylase, Chain C"/>
    <property type="match status" value="1"/>
</dbReference>
<feature type="domain" description="Glycosyl transferase family 3 N-terminal" evidence="5">
    <location>
        <begin position="17"/>
        <end position="75"/>
    </location>
</feature>
<evidence type="ECO:0000256" key="2">
    <source>
        <dbReference type="ARBA" id="ARBA00022679"/>
    </source>
</evidence>
<accession>A0A1H6FE39</accession>
<evidence type="ECO:0000256" key="3">
    <source>
        <dbReference type="ARBA" id="ARBA00022822"/>
    </source>
</evidence>
<dbReference type="Proteomes" id="UP000236724">
    <property type="component" value="Unassembled WGS sequence"/>
</dbReference>
<keyword evidence="3" id="KW-0028">Amino-acid biosynthesis</keyword>
<dbReference type="GO" id="GO:0005829">
    <property type="term" value="C:cytosol"/>
    <property type="evidence" value="ECO:0007669"/>
    <property type="project" value="TreeGrafter"/>
</dbReference>
<dbReference type="Gene3D" id="3.40.1030.10">
    <property type="entry name" value="Nucleoside phosphorylase/phosphoribosyltransferase catalytic domain"/>
    <property type="match status" value="1"/>
</dbReference>
<name>A0A1H6FE39_9GAMM</name>
<feature type="domain" description="Glycosyl transferase family 3" evidence="4">
    <location>
        <begin position="113"/>
        <end position="367"/>
    </location>
</feature>
<evidence type="ECO:0000256" key="1">
    <source>
        <dbReference type="ARBA" id="ARBA00022676"/>
    </source>
</evidence>
<reference evidence="6 7" key="1">
    <citation type="submission" date="2016-10" db="EMBL/GenBank/DDBJ databases">
        <authorList>
            <person name="de Groot N.N."/>
        </authorList>
    </citation>
    <scope>NUCLEOTIDE SEQUENCE [LARGE SCALE GENOMIC DNA]</scope>
    <source>
        <strain evidence="6">MBHS1</strain>
    </source>
</reference>
<keyword evidence="3" id="KW-0822">Tryptophan biosynthesis</keyword>
<evidence type="ECO:0000313" key="7">
    <source>
        <dbReference type="Proteomes" id="UP000236724"/>
    </source>
</evidence>
<evidence type="ECO:0000313" key="6">
    <source>
        <dbReference type="EMBL" id="SEH07284.1"/>
    </source>
</evidence>
<sequence>MTEQVQIQAQARQLMHSIIQRIATGPDLSKDISQEEARQAMYAITQGWIDPVQTAIFFIALRMKRETEAENKGVLSGIKDSSQIVITAVDEVVDIADPYNGYNRSLPASPFLPAVLAACGIPAVSHGMETVSPKFGVTHRQVLRAAGVSVDLSPQQAAERLTDEGWAYVDQKAFCPGLHDLTDFRRKMIKRSVITAVEVLVGPLRGKQKTHLVTGYVHKPYSAVYAYLARHSGFDSALLIRGVEGGVIPSLRQAGKCFYYHGDEDLQEFDMQPGMLDIQQAVRAAQIPDNISEALEATKDEVALAQDRESIAKAAAKTGIAALEGTAGPTRDGLIYTGALCLWHLKKQNNLQDAATQIRQVLDNGQARERLQ</sequence>
<dbReference type="EMBL" id="FMSV02000528">
    <property type="protein sequence ID" value="SEH07284.1"/>
    <property type="molecule type" value="Genomic_DNA"/>
</dbReference>
<gene>
    <name evidence="6" type="primary">trpD_1</name>
    <name evidence="6" type="ORF">MBHS_03159</name>
</gene>
<keyword evidence="7" id="KW-1185">Reference proteome</keyword>
<organism evidence="6 7">
    <name type="scientific">Candidatus Venteria ishoeyi</name>
    <dbReference type="NCBI Taxonomy" id="1899563"/>
    <lineage>
        <taxon>Bacteria</taxon>
        <taxon>Pseudomonadati</taxon>
        <taxon>Pseudomonadota</taxon>
        <taxon>Gammaproteobacteria</taxon>
        <taxon>Thiotrichales</taxon>
        <taxon>Thiotrichaceae</taxon>
        <taxon>Venteria</taxon>
    </lineage>
</organism>
<dbReference type="SUPFAM" id="SSF47648">
    <property type="entry name" value="Nucleoside phosphorylase/phosphoribosyltransferase N-terminal domain"/>
    <property type="match status" value="1"/>
</dbReference>
<dbReference type="OrthoDB" id="9768896at2"/>
<dbReference type="SUPFAM" id="SSF52418">
    <property type="entry name" value="Nucleoside phosphorylase/phosphoribosyltransferase catalytic domain"/>
    <property type="match status" value="1"/>
</dbReference>
<evidence type="ECO:0000259" key="5">
    <source>
        <dbReference type="Pfam" id="PF02885"/>
    </source>
</evidence>
<proteinExistence type="predicted"/>
<keyword evidence="1 6" id="KW-0328">Glycosyltransferase</keyword>
<evidence type="ECO:0000259" key="4">
    <source>
        <dbReference type="Pfam" id="PF00591"/>
    </source>
</evidence>
<dbReference type="EC" id="2.4.2.18" evidence="6"/>
<keyword evidence="2 6" id="KW-0808">Transferase</keyword>
<protein>
    <submittedName>
        <fullName evidence="6">Anthranilate phosphoribosyltransferase</fullName>
        <ecNumber evidence="6">2.4.2.18</ecNumber>
    </submittedName>
</protein>
<dbReference type="InterPro" id="IPR000312">
    <property type="entry name" value="Glycosyl_Trfase_fam3"/>
</dbReference>
<dbReference type="GO" id="GO:0000162">
    <property type="term" value="P:L-tryptophan biosynthetic process"/>
    <property type="evidence" value="ECO:0007669"/>
    <property type="project" value="UniProtKB-KW"/>
</dbReference>
<dbReference type="RefSeq" id="WP_103920948.1">
    <property type="nucleotide sequence ID" value="NZ_FMSV02000528.1"/>
</dbReference>
<dbReference type="InterPro" id="IPR005940">
    <property type="entry name" value="Anthranilate_Pribosyl_Tfrase"/>
</dbReference>